<dbReference type="SUPFAM" id="SSF57850">
    <property type="entry name" value="RING/U-box"/>
    <property type="match status" value="1"/>
</dbReference>
<dbReference type="PANTHER" id="PTHR20930:SF2">
    <property type="entry name" value="NEXT TO BRCA1 GENE 1 PROTEIN"/>
    <property type="match status" value="1"/>
</dbReference>
<keyword evidence="4" id="KW-0862">Zinc</keyword>
<evidence type="ECO:0000256" key="3">
    <source>
        <dbReference type="ARBA" id="ARBA00022771"/>
    </source>
</evidence>
<keyword evidence="9" id="KW-1185">Reference proteome</keyword>
<dbReference type="InterPro" id="IPR013783">
    <property type="entry name" value="Ig-like_fold"/>
</dbReference>
<comment type="subcellular location">
    <subcellularLocation>
        <location evidence="1">Cytoplasmic vesicle</location>
        <location evidence="1">Autophagosome</location>
    </subcellularLocation>
</comment>
<evidence type="ECO:0000259" key="8">
    <source>
        <dbReference type="PROSITE" id="PS50135"/>
    </source>
</evidence>
<dbReference type="InterPro" id="IPR043145">
    <property type="entry name" value="Znf_ZZ_sf"/>
</dbReference>
<protein>
    <submittedName>
        <fullName evidence="10">Uncharacterized protein LOC110983449</fullName>
    </submittedName>
</protein>
<keyword evidence="3 6" id="KW-0863">Zinc-finger</keyword>
<dbReference type="PROSITE" id="PS50135">
    <property type="entry name" value="ZF_ZZ_2"/>
    <property type="match status" value="1"/>
</dbReference>
<dbReference type="PANTHER" id="PTHR20930">
    <property type="entry name" value="OVARIAN CARCINOMA ANTIGEN CA125-RELATED"/>
    <property type="match status" value="1"/>
</dbReference>
<dbReference type="Gene3D" id="2.60.40.10">
    <property type="entry name" value="Immunoglobulins"/>
    <property type="match status" value="1"/>
</dbReference>
<dbReference type="Gene3D" id="3.30.60.90">
    <property type="match status" value="1"/>
</dbReference>
<dbReference type="Proteomes" id="UP000694845">
    <property type="component" value="Unplaced"/>
</dbReference>
<dbReference type="GeneID" id="110983449"/>
<dbReference type="CTD" id="4077"/>
<dbReference type="SUPFAM" id="SSF54277">
    <property type="entry name" value="CAD &amp; PB1 domains"/>
    <property type="match status" value="1"/>
</dbReference>
<organism evidence="9 10">
    <name type="scientific">Acanthaster planci</name>
    <name type="common">Crown-of-thorns starfish</name>
    <dbReference type="NCBI Taxonomy" id="133434"/>
    <lineage>
        <taxon>Eukaryota</taxon>
        <taxon>Metazoa</taxon>
        <taxon>Echinodermata</taxon>
        <taxon>Eleutherozoa</taxon>
        <taxon>Asterozoa</taxon>
        <taxon>Asteroidea</taxon>
        <taxon>Valvatacea</taxon>
        <taxon>Valvatida</taxon>
        <taxon>Acanthasteridae</taxon>
        <taxon>Acanthaster</taxon>
    </lineage>
</organism>
<dbReference type="PROSITE" id="PS01357">
    <property type="entry name" value="ZF_ZZ_1"/>
    <property type="match status" value="1"/>
</dbReference>
<dbReference type="CDD" id="cd14947">
    <property type="entry name" value="NBR1_like"/>
    <property type="match status" value="1"/>
</dbReference>
<evidence type="ECO:0000256" key="1">
    <source>
        <dbReference type="ARBA" id="ARBA00004419"/>
    </source>
</evidence>
<feature type="compositionally biased region" description="Basic and acidic residues" evidence="7">
    <location>
        <begin position="1129"/>
        <end position="1140"/>
    </location>
</feature>
<dbReference type="RefSeq" id="XP_022098398.1">
    <property type="nucleotide sequence ID" value="XM_022242706.1"/>
</dbReference>
<evidence type="ECO:0000256" key="6">
    <source>
        <dbReference type="PROSITE-ProRule" id="PRU00228"/>
    </source>
</evidence>
<dbReference type="FunFam" id="3.30.60.90:FF:000007">
    <property type="entry name" value="Next to BRCA1 gene 1 protein"/>
    <property type="match status" value="1"/>
</dbReference>
<name>A0A8B7YYI1_ACAPL</name>
<dbReference type="CDD" id="cd02340">
    <property type="entry name" value="ZZ_NBR1_like"/>
    <property type="match status" value="1"/>
</dbReference>
<dbReference type="FunFam" id="2.60.40.10:FF:000199">
    <property type="entry name" value="next to BRCA1 gene 1 protein-like"/>
    <property type="match status" value="1"/>
</dbReference>
<dbReference type="GO" id="GO:0070013">
    <property type="term" value="C:intracellular organelle lumen"/>
    <property type="evidence" value="ECO:0007669"/>
    <property type="project" value="UniProtKB-ARBA"/>
</dbReference>
<dbReference type="OrthoDB" id="2122982at2759"/>
<dbReference type="KEGG" id="aplc:110983449"/>
<dbReference type="Gene3D" id="1.10.8.10">
    <property type="entry name" value="DNA helicase RuvA subunit, C-terminal domain"/>
    <property type="match status" value="1"/>
</dbReference>
<dbReference type="SMART" id="SM00291">
    <property type="entry name" value="ZnF_ZZ"/>
    <property type="match status" value="1"/>
</dbReference>
<reference evidence="10" key="1">
    <citation type="submission" date="2025-08" db="UniProtKB">
        <authorList>
            <consortium name="RefSeq"/>
        </authorList>
    </citation>
    <scope>IDENTIFICATION</scope>
</reference>
<sequence length="1272" mass="136808">MAKIFVLDVDFEGNTEILKIDYTTNWLNLEAMLKCYLNVGELDIRYVDDENDEVCLSCEGELTEAKKIAQKQQDVLCLKIACKPAASTTSKPAEKSSSSNCAEPVETSAPEPQASLFKTNPRVPVQCSTLRGTCDLSSDSSKKGSYYADLVSTSGQMQAAKKLQQQAVNACQPSPERNEALTMLMPAIPLSGESQPGQTVGSETPAAALASDTAVPEELVERVVRSVLNGLDSTVLEALYKPSKRPPKVQDHSDGSPAKKVFCHLGVICDNCNKTIVGVRYKCGHCTDYDLCEACEAIEDVHESSHVFLKLRQPAHKGLGLKPSGKMAPLLKRPIYSDDSSATVSNSLKRLEEKMARKQAKAELKRKFKEEKRRYRGEVCHMISPSKRERLERMAERQVEEILQAAHVVGKAKAEEVTVTQADAVPDVVMVPQGDTVPGTEHKGEESATETSKLLMRWKMDAVFVRDGNLPDDTHLQPDTKFVKSWVMKNTGPATWNKDTKLKYLWGSMPTTTPDAVDVPPVAPGEEGEICLEFVAPSLPGQYQSHWRLAQDGEHFGHRVWCNITVDQPTRDEKKVEDANQEASFDAVAQLQAGQQDPSIPMRVCSSAEMLTAQDVLSFEMLKISGSSQAETEMESEVATLTHQTTPTPHNTPLGVTPCISPVRELDAIALSRHMSQHSDMEIVEVPAEEIEGDPRLPQEDVETNYAGWEQDDDVEKLSTSESSEDLLDDFEVVPLPDCFDPSKPLDTSVMERKSSVTGTQTFLTLLEPLPLAAKQDACVSTVTSCNTVATDVPILSSTTHSECQTTASEQRDVASSASPSSAAVATDVDALCPTSHCEAQTDVPVGTVSTAAADDSFVHVVSSEIQTKMASSPSRQDTGVSAVASSKCVATSAGSSLNIASSVTQTESCTSQDATTATTVPVSVAVATSVDTLFNMAHNEAQTISCVQRDAITHAIPTSTTVATDVDALLSTAHSCIQTTHNGTKDATTVTVAPSSNTVATDMDVSVNTSHAHSQTTPSPVQDAITTACPSSSSVATDVDALFNVPTSEVHAEPLIPSQVPSPLQIIKIVSPTVIVDTEMASASYQPQAGIVISPYGEAVDQPPKIVDVTGQLGTNVDTPNPPSQAAGEKDQEVFHDAVEPNAAEEPSAQEGAAAAPSQPNEPIAGDKDPMEALGFSAQKAFDYAGGLVKHAFGQAAMSVTALLNPQPLPAPEEWPKTQIQPLNPEDQLVEMGFGNRQRNRELLKKHKGRIDLCVQELLQEQDESWHAARH</sequence>
<dbReference type="InterPro" id="IPR000433">
    <property type="entry name" value="Znf_ZZ"/>
</dbReference>
<dbReference type="GO" id="GO:0005776">
    <property type="term" value="C:autophagosome"/>
    <property type="evidence" value="ECO:0007669"/>
    <property type="project" value="UniProtKB-SubCell"/>
</dbReference>
<dbReference type="Pfam" id="PF16158">
    <property type="entry name" value="N_BRCA1_IG"/>
    <property type="match status" value="1"/>
</dbReference>
<feature type="domain" description="ZZ-type" evidence="8">
    <location>
        <begin position="264"/>
        <end position="316"/>
    </location>
</feature>
<evidence type="ECO:0000313" key="10">
    <source>
        <dbReference type="RefSeq" id="XP_022098398.1"/>
    </source>
</evidence>
<dbReference type="Pfam" id="PF00569">
    <property type="entry name" value="ZZ"/>
    <property type="match status" value="1"/>
</dbReference>
<feature type="region of interest" description="Disordered" evidence="7">
    <location>
        <begin position="1110"/>
        <end position="1171"/>
    </location>
</feature>
<evidence type="ECO:0000256" key="7">
    <source>
        <dbReference type="SAM" id="MobiDB-lite"/>
    </source>
</evidence>
<dbReference type="AlphaFoldDB" id="A0A8B7YYI1"/>
<dbReference type="Gene3D" id="3.10.20.90">
    <property type="entry name" value="Phosphatidylinositol 3-kinase Catalytic Subunit, Chain A, domain 1"/>
    <property type="match status" value="1"/>
</dbReference>
<evidence type="ECO:0000256" key="4">
    <source>
        <dbReference type="ARBA" id="ARBA00022833"/>
    </source>
</evidence>
<evidence type="ECO:0000256" key="2">
    <source>
        <dbReference type="ARBA" id="ARBA00022723"/>
    </source>
</evidence>
<dbReference type="CDD" id="cd14319">
    <property type="entry name" value="UBA_NBR1"/>
    <property type="match status" value="1"/>
</dbReference>
<proteinExistence type="predicted"/>
<dbReference type="InterPro" id="IPR009060">
    <property type="entry name" value="UBA-like_sf"/>
</dbReference>
<evidence type="ECO:0000256" key="5">
    <source>
        <dbReference type="ARBA" id="ARBA00023329"/>
    </source>
</evidence>
<dbReference type="GO" id="GO:0008270">
    <property type="term" value="F:zinc ion binding"/>
    <property type="evidence" value="ECO:0007669"/>
    <property type="project" value="UniProtKB-KW"/>
</dbReference>
<accession>A0A8B7YYI1</accession>
<evidence type="ECO:0000313" key="9">
    <source>
        <dbReference type="Proteomes" id="UP000694845"/>
    </source>
</evidence>
<feature type="compositionally biased region" description="Polar residues" evidence="7">
    <location>
        <begin position="88"/>
        <end position="101"/>
    </location>
</feature>
<dbReference type="SUPFAM" id="SSF46934">
    <property type="entry name" value="UBA-like"/>
    <property type="match status" value="1"/>
</dbReference>
<keyword evidence="5" id="KW-0968">Cytoplasmic vesicle</keyword>
<gene>
    <name evidence="10" type="primary">LOC110983449</name>
</gene>
<dbReference type="GO" id="GO:0031410">
    <property type="term" value="C:cytoplasmic vesicle"/>
    <property type="evidence" value="ECO:0007669"/>
    <property type="project" value="UniProtKB-KW"/>
</dbReference>
<keyword evidence="2" id="KW-0479">Metal-binding</keyword>
<feature type="region of interest" description="Disordered" evidence="7">
    <location>
        <begin position="88"/>
        <end position="118"/>
    </location>
</feature>
<dbReference type="InterPro" id="IPR032350">
    <property type="entry name" value="Nbr1_FW"/>
</dbReference>
<dbReference type="OMA" id="VEMGFGN"/>